<keyword evidence="1" id="KW-0812">Transmembrane</keyword>
<proteinExistence type="predicted"/>
<dbReference type="Proteomes" id="UP000015106">
    <property type="component" value="Chromosome 5"/>
</dbReference>
<keyword evidence="1" id="KW-1133">Transmembrane helix</keyword>
<keyword evidence="1" id="KW-0472">Membrane</keyword>
<sequence>MVGSSGWKLALVAARITSSSNQPAEMKLRTFSQPGNRKEYGCARRRFVLITSVYLIYFISAKYVAHACRMDEKILQNIKFSF</sequence>
<organism evidence="2 3">
    <name type="scientific">Triticum urartu</name>
    <name type="common">Red wild einkorn</name>
    <name type="synonym">Crithodium urartu</name>
    <dbReference type="NCBI Taxonomy" id="4572"/>
    <lineage>
        <taxon>Eukaryota</taxon>
        <taxon>Viridiplantae</taxon>
        <taxon>Streptophyta</taxon>
        <taxon>Embryophyta</taxon>
        <taxon>Tracheophyta</taxon>
        <taxon>Spermatophyta</taxon>
        <taxon>Magnoliopsida</taxon>
        <taxon>Liliopsida</taxon>
        <taxon>Poales</taxon>
        <taxon>Poaceae</taxon>
        <taxon>BOP clade</taxon>
        <taxon>Pooideae</taxon>
        <taxon>Triticodae</taxon>
        <taxon>Triticeae</taxon>
        <taxon>Triticinae</taxon>
        <taxon>Triticum</taxon>
    </lineage>
</organism>
<accession>A0A8R7QKN2</accession>
<keyword evidence="3" id="KW-1185">Reference proteome</keyword>
<feature type="transmembrane region" description="Helical" evidence="1">
    <location>
        <begin position="47"/>
        <end position="65"/>
    </location>
</feature>
<name>A0A8R7QKN2_TRIUA</name>
<dbReference type="AlphaFoldDB" id="A0A8R7QKN2"/>
<reference evidence="3" key="1">
    <citation type="journal article" date="2013" name="Nature">
        <title>Draft genome of the wheat A-genome progenitor Triticum urartu.</title>
        <authorList>
            <person name="Ling H.Q."/>
            <person name="Zhao S."/>
            <person name="Liu D."/>
            <person name="Wang J."/>
            <person name="Sun H."/>
            <person name="Zhang C."/>
            <person name="Fan H."/>
            <person name="Li D."/>
            <person name="Dong L."/>
            <person name="Tao Y."/>
            <person name="Gao C."/>
            <person name="Wu H."/>
            <person name="Li Y."/>
            <person name="Cui Y."/>
            <person name="Guo X."/>
            <person name="Zheng S."/>
            <person name="Wang B."/>
            <person name="Yu K."/>
            <person name="Liang Q."/>
            <person name="Yang W."/>
            <person name="Lou X."/>
            <person name="Chen J."/>
            <person name="Feng M."/>
            <person name="Jian J."/>
            <person name="Zhang X."/>
            <person name="Luo G."/>
            <person name="Jiang Y."/>
            <person name="Liu J."/>
            <person name="Wang Z."/>
            <person name="Sha Y."/>
            <person name="Zhang B."/>
            <person name="Wu H."/>
            <person name="Tang D."/>
            <person name="Shen Q."/>
            <person name="Xue P."/>
            <person name="Zou S."/>
            <person name="Wang X."/>
            <person name="Liu X."/>
            <person name="Wang F."/>
            <person name="Yang Y."/>
            <person name="An X."/>
            <person name="Dong Z."/>
            <person name="Zhang K."/>
            <person name="Zhang X."/>
            <person name="Luo M.C."/>
            <person name="Dvorak J."/>
            <person name="Tong Y."/>
            <person name="Wang J."/>
            <person name="Yang H."/>
            <person name="Li Z."/>
            <person name="Wang D."/>
            <person name="Zhang A."/>
            <person name="Wang J."/>
        </authorList>
    </citation>
    <scope>NUCLEOTIDE SEQUENCE</scope>
    <source>
        <strain evidence="3">cv. G1812</strain>
    </source>
</reference>
<dbReference type="Gramene" id="TuG1812G0500003914.01.T01">
    <property type="protein sequence ID" value="TuG1812G0500003914.01.T01"/>
    <property type="gene ID" value="TuG1812G0500003914.01"/>
</dbReference>
<reference evidence="2" key="2">
    <citation type="submission" date="2018-03" db="EMBL/GenBank/DDBJ databases">
        <title>The Triticum urartu genome reveals the dynamic nature of wheat genome evolution.</title>
        <authorList>
            <person name="Ling H."/>
            <person name="Ma B."/>
            <person name="Shi X."/>
            <person name="Liu H."/>
            <person name="Dong L."/>
            <person name="Sun H."/>
            <person name="Cao Y."/>
            <person name="Gao Q."/>
            <person name="Zheng S."/>
            <person name="Li Y."/>
            <person name="Yu Y."/>
            <person name="Du H."/>
            <person name="Qi M."/>
            <person name="Li Y."/>
            <person name="Yu H."/>
            <person name="Cui Y."/>
            <person name="Wang N."/>
            <person name="Chen C."/>
            <person name="Wu H."/>
            <person name="Zhao Y."/>
            <person name="Zhang J."/>
            <person name="Li Y."/>
            <person name="Zhou W."/>
            <person name="Zhang B."/>
            <person name="Hu W."/>
            <person name="Eijk M."/>
            <person name="Tang J."/>
            <person name="Witsenboer H."/>
            <person name="Zhao S."/>
            <person name="Li Z."/>
            <person name="Zhang A."/>
            <person name="Wang D."/>
            <person name="Liang C."/>
        </authorList>
    </citation>
    <scope>NUCLEOTIDE SEQUENCE [LARGE SCALE GENOMIC DNA]</scope>
    <source>
        <strain evidence="2">cv. G1812</strain>
    </source>
</reference>
<evidence type="ECO:0000313" key="3">
    <source>
        <dbReference type="Proteomes" id="UP000015106"/>
    </source>
</evidence>
<evidence type="ECO:0000313" key="2">
    <source>
        <dbReference type="EnsemblPlants" id="TuG1812G0500003914.01.T01"/>
    </source>
</evidence>
<dbReference type="EnsemblPlants" id="TuG1812G0500003914.01.T01">
    <property type="protein sequence ID" value="TuG1812G0500003914.01.T01"/>
    <property type="gene ID" value="TuG1812G0500003914.01"/>
</dbReference>
<evidence type="ECO:0000256" key="1">
    <source>
        <dbReference type="SAM" id="Phobius"/>
    </source>
</evidence>
<reference evidence="2" key="3">
    <citation type="submission" date="2022-06" db="UniProtKB">
        <authorList>
            <consortium name="EnsemblPlants"/>
        </authorList>
    </citation>
    <scope>IDENTIFICATION</scope>
</reference>
<protein>
    <submittedName>
        <fullName evidence="2">Uncharacterized protein</fullName>
    </submittedName>
</protein>